<sequence length="167" mass="17912">MTTRTAIGAARTRPCTLVVCRGCCCGDPRKYPGYDHDWQLERLRAAAAASGGRITVRTTDCLGPCDQANIIVVQPSGEGRRRGGRATWIGWSMGDDCTDEIVRWAEAGGPGIAPPQPRWNSSSYRRRENGPGPAVRRTAPHPAVSAAPPPPPPYAARPAAWRASAVR</sequence>
<evidence type="ECO:0000313" key="2">
    <source>
        <dbReference type="EMBL" id="GDY66475.1"/>
    </source>
</evidence>
<feature type="compositionally biased region" description="Low complexity" evidence="1">
    <location>
        <begin position="156"/>
        <end position="167"/>
    </location>
</feature>
<proteinExistence type="predicted"/>
<dbReference type="CDD" id="cd02980">
    <property type="entry name" value="TRX_Fd_family"/>
    <property type="match status" value="1"/>
</dbReference>
<evidence type="ECO:0008006" key="4">
    <source>
        <dbReference type="Google" id="ProtNLM"/>
    </source>
</evidence>
<comment type="caution">
    <text evidence="2">The sequence shown here is derived from an EMBL/GenBank/DDBJ whole genome shotgun (WGS) entry which is preliminary data.</text>
</comment>
<protein>
    <recommendedName>
        <fullName evidence="4">(2Fe-2S) ferredoxin domain-containing protein</fullName>
    </recommendedName>
</protein>
<dbReference type="EMBL" id="BJHX01000001">
    <property type="protein sequence ID" value="GDY66475.1"/>
    <property type="molecule type" value="Genomic_DNA"/>
</dbReference>
<gene>
    <name evidence="2" type="ORF">SAV14893_058680</name>
</gene>
<organism evidence="2 3">
    <name type="scientific">Streptomyces avermitilis</name>
    <dbReference type="NCBI Taxonomy" id="33903"/>
    <lineage>
        <taxon>Bacteria</taxon>
        <taxon>Bacillati</taxon>
        <taxon>Actinomycetota</taxon>
        <taxon>Actinomycetes</taxon>
        <taxon>Kitasatosporales</taxon>
        <taxon>Streptomycetaceae</taxon>
        <taxon>Streptomyces</taxon>
    </lineage>
</organism>
<reference evidence="2 3" key="1">
    <citation type="submission" date="2019-04" db="EMBL/GenBank/DDBJ databases">
        <title>Draft genome sequences of Streptomyces avermitilis NBRC 14893.</title>
        <authorList>
            <person name="Komaki H."/>
            <person name="Tamura T."/>
            <person name="Hosoyama A."/>
        </authorList>
    </citation>
    <scope>NUCLEOTIDE SEQUENCE [LARGE SCALE GENOMIC DNA]</scope>
    <source>
        <strain evidence="2 3">NBRC 14893</strain>
    </source>
</reference>
<name>A0A4D4M3P5_STRAX</name>
<dbReference type="Proteomes" id="UP000302139">
    <property type="component" value="Unassembled WGS sequence"/>
</dbReference>
<feature type="region of interest" description="Disordered" evidence="1">
    <location>
        <begin position="107"/>
        <end position="167"/>
    </location>
</feature>
<evidence type="ECO:0000256" key="1">
    <source>
        <dbReference type="SAM" id="MobiDB-lite"/>
    </source>
</evidence>
<evidence type="ECO:0000313" key="3">
    <source>
        <dbReference type="Proteomes" id="UP000302139"/>
    </source>
</evidence>
<dbReference type="AlphaFoldDB" id="A0A4D4M3P5"/>
<accession>A0A4D4M3P5</accession>